<evidence type="ECO:0000256" key="1">
    <source>
        <dbReference type="SAM" id="SignalP"/>
    </source>
</evidence>
<keyword evidence="1" id="KW-0732">Signal</keyword>
<feature type="chain" id="PRO_5034984550" description="Secreted protein" evidence="1">
    <location>
        <begin position="24"/>
        <end position="102"/>
    </location>
</feature>
<sequence length="102" mass="11608">MHPTLSAPLVFILQVILFHPTSCTTPSPELELCIRLETYMDNVEVLVEEPVKMKRYQWCVGVPPRCTTFTTELKNRTKIESSVLFLGCGKEPNSGRVLSRVR</sequence>
<feature type="signal peptide" evidence="1">
    <location>
        <begin position="1"/>
        <end position="23"/>
    </location>
</feature>
<proteinExistence type="predicted"/>
<organism evidence="2">
    <name type="scientific">Cacopsylla melanoneura</name>
    <dbReference type="NCBI Taxonomy" id="428564"/>
    <lineage>
        <taxon>Eukaryota</taxon>
        <taxon>Metazoa</taxon>
        <taxon>Ecdysozoa</taxon>
        <taxon>Arthropoda</taxon>
        <taxon>Hexapoda</taxon>
        <taxon>Insecta</taxon>
        <taxon>Pterygota</taxon>
        <taxon>Neoptera</taxon>
        <taxon>Paraneoptera</taxon>
        <taxon>Hemiptera</taxon>
        <taxon>Sternorrhyncha</taxon>
        <taxon>Psylloidea</taxon>
        <taxon>Psyllidae</taxon>
        <taxon>Psyllinae</taxon>
        <taxon>Cacopsylla</taxon>
    </lineage>
</organism>
<evidence type="ECO:0008006" key="3">
    <source>
        <dbReference type="Google" id="ProtNLM"/>
    </source>
</evidence>
<name>A0A8D8SEX9_9HEMI</name>
<accession>A0A8D8SEX9</accession>
<evidence type="ECO:0000313" key="2">
    <source>
        <dbReference type="EMBL" id="CAG6666577.1"/>
    </source>
</evidence>
<dbReference type="EMBL" id="HBUF01214654">
    <property type="protein sequence ID" value="CAG6666577.1"/>
    <property type="molecule type" value="Transcribed_RNA"/>
</dbReference>
<dbReference type="AlphaFoldDB" id="A0A8D8SEX9"/>
<protein>
    <recommendedName>
        <fullName evidence="3">Secreted protein</fullName>
    </recommendedName>
</protein>
<reference evidence="2" key="1">
    <citation type="submission" date="2021-05" db="EMBL/GenBank/DDBJ databases">
        <authorList>
            <person name="Alioto T."/>
            <person name="Alioto T."/>
            <person name="Gomez Garrido J."/>
        </authorList>
    </citation>
    <scope>NUCLEOTIDE SEQUENCE</scope>
</reference>